<sequence>MLTNACEIGPSERLWELESLPGKNTITNVQAAMIIAYHMSTNSLEQVGAVYAKRAREMGEKLDLFEPNYCGLGMNMNEARVFTAWALFSWQAMFSFYQSRRPYFRETPRIPLYLHRKDIYISPLGGSIVV</sequence>
<accession>R0J2S5</accession>
<dbReference type="PANTHER" id="PTHR47256">
    <property type="entry name" value="ZN(II)2CYS6 TRANSCRIPTION FACTOR (EUROFUNG)-RELATED"/>
    <property type="match status" value="1"/>
</dbReference>
<dbReference type="PANTHER" id="PTHR47256:SF1">
    <property type="entry name" value="ZN(II)2CYS6 TRANSCRIPTION FACTOR (EUROFUNG)"/>
    <property type="match status" value="1"/>
</dbReference>
<organism evidence="1 2">
    <name type="scientific">Exserohilum turcicum (strain 28A)</name>
    <name type="common">Northern leaf blight fungus</name>
    <name type="synonym">Setosphaeria turcica</name>
    <dbReference type="NCBI Taxonomy" id="671987"/>
    <lineage>
        <taxon>Eukaryota</taxon>
        <taxon>Fungi</taxon>
        <taxon>Dikarya</taxon>
        <taxon>Ascomycota</taxon>
        <taxon>Pezizomycotina</taxon>
        <taxon>Dothideomycetes</taxon>
        <taxon>Pleosporomycetidae</taxon>
        <taxon>Pleosporales</taxon>
        <taxon>Pleosporineae</taxon>
        <taxon>Pleosporaceae</taxon>
        <taxon>Exserohilum</taxon>
    </lineage>
</organism>
<gene>
    <name evidence="1" type="ORF">SETTUDRAFT_17962</name>
</gene>
<dbReference type="Proteomes" id="UP000016935">
    <property type="component" value="Unassembled WGS sequence"/>
</dbReference>
<dbReference type="AlphaFoldDB" id="R0J2S5"/>
<dbReference type="HOGENOM" id="CLU_1939439_0_0_1"/>
<dbReference type="STRING" id="671987.R0J2S5"/>
<dbReference type="EMBL" id="KB908481">
    <property type="protein sequence ID" value="EOA91270.1"/>
    <property type="molecule type" value="Genomic_DNA"/>
</dbReference>
<reference evidence="1 2" key="1">
    <citation type="journal article" date="2012" name="PLoS Pathog.">
        <title>Diverse lifestyles and strategies of plant pathogenesis encoded in the genomes of eighteen Dothideomycetes fungi.</title>
        <authorList>
            <person name="Ohm R.A."/>
            <person name="Feau N."/>
            <person name="Henrissat B."/>
            <person name="Schoch C.L."/>
            <person name="Horwitz B.A."/>
            <person name="Barry K.W."/>
            <person name="Condon B.J."/>
            <person name="Copeland A.C."/>
            <person name="Dhillon B."/>
            <person name="Glaser F."/>
            <person name="Hesse C.N."/>
            <person name="Kosti I."/>
            <person name="LaButti K."/>
            <person name="Lindquist E.A."/>
            <person name="Lucas S."/>
            <person name="Salamov A.A."/>
            <person name="Bradshaw R.E."/>
            <person name="Ciuffetti L."/>
            <person name="Hamelin R.C."/>
            <person name="Kema G.H.J."/>
            <person name="Lawrence C."/>
            <person name="Scott J.A."/>
            <person name="Spatafora J.W."/>
            <person name="Turgeon B.G."/>
            <person name="de Wit P.J.G.M."/>
            <person name="Zhong S."/>
            <person name="Goodwin S.B."/>
            <person name="Grigoriev I.V."/>
        </authorList>
    </citation>
    <scope>NUCLEOTIDE SEQUENCE [LARGE SCALE GENOMIC DNA]</scope>
    <source>
        <strain evidence="2">28A</strain>
    </source>
</reference>
<protein>
    <submittedName>
        <fullName evidence="1">Uncharacterized protein</fullName>
    </submittedName>
</protein>
<dbReference type="InterPro" id="IPR053187">
    <property type="entry name" value="Notoamide_regulator"/>
</dbReference>
<name>R0J2S5_EXST2</name>
<evidence type="ECO:0000313" key="2">
    <source>
        <dbReference type="Proteomes" id="UP000016935"/>
    </source>
</evidence>
<dbReference type="GeneID" id="19401697"/>
<keyword evidence="2" id="KW-1185">Reference proteome</keyword>
<dbReference type="OrthoDB" id="426882at2759"/>
<evidence type="ECO:0000313" key="1">
    <source>
        <dbReference type="EMBL" id="EOA91270.1"/>
    </source>
</evidence>
<dbReference type="RefSeq" id="XP_008020026.1">
    <property type="nucleotide sequence ID" value="XM_008021835.1"/>
</dbReference>
<reference evidence="1 2" key="2">
    <citation type="journal article" date="2013" name="PLoS Genet.">
        <title>Comparative genome structure, secondary metabolite, and effector coding capacity across Cochliobolus pathogens.</title>
        <authorList>
            <person name="Condon B.J."/>
            <person name="Leng Y."/>
            <person name="Wu D."/>
            <person name="Bushley K.E."/>
            <person name="Ohm R.A."/>
            <person name="Otillar R."/>
            <person name="Martin J."/>
            <person name="Schackwitz W."/>
            <person name="Grimwood J."/>
            <person name="MohdZainudin N."/>
            <person name="Xue C."/>
            <person name="Wang R."/>
            <person name="Manning V.A."/>
            <person name="Dhillon B."/>
            <person name="Tu Z.J."/>
            <person name="Steffenson B.J."/>
            <person name="Salamov A."/>
            <person name="Sun H."/>
            <person name="Lowry S."/>
            <person name="LaButti K."/>
            <person name="Han J."/>
            <person name="Copeland A."/>
            <person name="Lindquist E."/>
            <person name="Barry K."/>
            <person name="Schmutz J."/>
            <person name="Baker S.E."/>
            <person name="Ciuffetti L.M."/>
            <person name="Grigoriev I.V."/>
            <person name="Zhong S."/>
            <person name="Turgeon B.G."/>
        </authorList>
    </citation>
    <scope>NUCLEOTIDE SEQUENCE [LARGE SCALE GENOMIC DNA]</scope>
    <source>
        <strain evidence="2">28A</strain>
    </source>
</reference>
<proteinExistence type="predicted"/>